<feature type="compositionally biased region" description="Polar residues" evidence="1">
    <location>
        <begin position="75"/>
        <end position="84"/>
    </location>
</feature>
<feature type="region of interest" description="Disordered" evidence="1">
    <location>
        <begin position="1"/>
        <end position="84"/>
    </location>
</feature>
<reference evidence="2 3" key="1">
    <citation type="journal article" date="2023" name="Plants (Basel)">
        <title>Bridging the Gap: Combining Genomics and Transcriptomics Approaches to Understand Stylosanthes scabra, an Orphan Legume from the Brazilian Caatinga.</title>
        <authorList>
            <person name="Ferreira-Neto J.R.C."/>
            <person name="da Silva M.D."/>
            <person name="Binneck E."/>
            <person name="de Melo N.F."/>
            <person name="da Silva R.H."/>
            <person name="de Melo A.L.T.M."/>
            <person name="Pandolfi V."/>
            <person name="Bustamante F.O."/>
            <person name="Brasileiro-Vidal A.C."/>
            <person name="Benko-Iseppon A.M."/>
        </authorList>
    </citation>
    <scope>NUCLEOTIDE SEQUENCE [LARGE SCALE GENOMIC DNA]</scope>
    <source>
        <tissue evidence="2">Leaves</tissue>
    </source>
</reference>
<comment type="caution">
    <text evidence="2">The sequence shown here is derived from an EMBL/GenBank/DDBJ whole genome shotgun (WGS) entry which is preliminary data.</text>
</comment>
<name>A0ABU6UKZ1_9FABA</name>
<proteinExistence type="predicted"/>
<evidence type="ECO:0000313" key="2">
    <source>
        <dbReference type="EMBL" id="MED6161749.1"/>
    </source>
</evidence>
<gene>
    <name evidence="2" type="ORF">PIB30_063720</name>
</gene>
<sequence>MNPKSKRYTGKRRIVHILSGSGAPSGSGFGSASGSGPTSGSGTGSANGSGPGSEHANWSATGFTGMGEEFGPNIAATNQIPAQNVPQEEIPEEDIAYDYASEGFHSSPGSVDERRLGPAGPIFNEEEARYGEVQLVLGMQFASMKIFRNALKDVFVFEARDL</sequence>
<evidence type="ECO:0000256" key="1">
    <source>
        <dbReference type="SAM" id="MobiDB-lite"/>
    </source>
</evidence>
<keyword evidence="3" id="KW-1185">Reference proteome</keyword>
<feature type="compositionally biased region" description="Basic residues" evidence="1">
    <location>
        <begin position="1"/>
        <end position="15"/>
    </location>
</feature>
<organism evidence="2 3">
    <name type="scientific">Stylosanthes scabra</name>
    <dbReference type="NCBI Taxonomy" id="79078"/>
    <lineage>
        <taxon>Eukaryota</taxon>
        <taxon>Viridiplantae</taxon>
        <taxon>Streptophyta</taxon>
        <taxon>Embryophyta</taxon>
        <taxon>Tracheophyta</taxon>
        <taxon>Spermatophyta</taxon>
        <taxon>Magnoliopsida</taxon>
        <taxon>eudicotyledons</taxon>
        <taxon>Gunneridae</taxon>
        <taxon>Pentapetalae</taxon>
        <taxon>rosids</taxon>
        <taxon>fabids</taxon>
        <taxon>Fabales</taxon>
        <taxon>Fabaceae</taxon>
        <taxon>Papilionoideae</taxon>
        <taxon>50 kb inversion clade</taxon>
        <taxon>dalbergioids sensu lato</taxon>
        <taxon>Dalbergieae</taxon>
        <taxon>Pterocarpus clade</taxon>
        <taxon>Stylosanthes</taxon>
    </lineage>
</organism>
<dbReference type="Proteomes" id="UP001341840">
    <property type="component" value="Unassembled WGS sequence"/>
</dbReference>
<feature type="compositionally biased region" description="Gly residues" evidence="1">
    <location>
        <begin position="23"/>
        <end position="51"/>
    </location>
</feature>
<evidence type="ECO:0000313" key="3">
    <source>
        <dbReference type="Proteomes" id="UP001341840"/>
    </source>
</evidence>
<accession>A0ABU6UKZ1</accession>
<dbReference type="EMBL" id="JASCZI010121439">
    <property type="protein sequence ID" value="MED6161749.1"/>
    <property type="molecule type" value="Genomic_DNA"/>
</dbReference>
<protein>
    <submittedName>
        <fullName evidence="2">Uncharacterized protein</fullName>
    </submittedName>
</protein>